<evidence type="ECO:0000256" key="4">
    <source>
        <dbReference type="ARBA" id="ARBA00023012"/>
    </source>
</evidence>
<dbReference type="PROSITE" id="PS00041">
    <property type="entry name" value="HTH_ARAC_FAMILY_1"/>
    <property type="match status" value="1"/>
</dbReference>
<dbReference type="SMART" id="SM00448">
    <property type="entry name" value="REC"/>
    <property type="match status" value="1"/>
</dbReference>
<dbReference type="STRING" id="1045775.SAMN05216378_3609"/>
<dbReference type="RefSeq" id="WP_091187558.1">
    <property type="nucleotide sequence ID" value="NZ_FOMT01000003.1"/>
</dbReference>
<evidence type="ECO:0000256" key="6">
    <source>
        <dbReference type="ARBA" id="ARBA00023125"/>
    </source>
</evidence>
<keyword evidence="5" id="KW-0805">Transcription regulation</keyword>
<dbReference type="Pfam" id="PF12833">
    <property type="entry name" value="HTH_18"/>
    <property type="match status" value="1"/>
</dbReference>
<keyword evidence="7" id="KW-0804">Transcription</keyword>
<evidence type="ECO:0000256" key="7">
    <source>
        <dbReference type="ARBA" id="ARBA00023163"/>
    </source>
</evidence>
<dbReference type="SUPFAM" id="SSF52172">
    <property type="entry name" value="CheY-like"/>
    <property type="match status" value="1"/>
</dbReference>
<dbReference type="InterPro" id="IPR009057">
    <property type="entry name" value="Homeodomain-like_sf"/>
</dbReference>
<dbReference type="Gene3D" id="1.10.10.60">
    <property type="entry name" value="Homeodomain-like"/>
    <property type="match status" value="2"/>
</dbReference>
<keyword evidence="4" id="KW-0902">Two-component regulatory system</keyword>
<dbReference type="CDD" id="cd17536">
    <property type="entry name" value="REC_YesN-like"/>
    <property type="match status" value="1"/>
</dbReference>
<evidence type="ECO:0000256" key="5">
    <source>
        <dbReference type="ARBA" id="ARBA00023015"/>
    </source>
</evidence>
<dbReference type="PANTHER" id="PTHR42713">
    <property type="entry name" value="HISTIDINE KINASE-RELATED"/>
    <property type="match status" value="1"/>
</dbReference>
<dbReference type="GO" id="GO:0005737">
    <property type="term" value="C:cytoplasm"/>
    <property type="evidence" value="ECO:0007669"/>
    <property type="project" value="UniProtKB-SubCell"/>
</dbReference>
<dbReference type="AlphaFoldDB" id="A0A1I2BP71"/>
<dbReference type="GO" id="GO:0003700">
    <property type="term" value="F:DNA-binding transcription factor activity"/>
    <property type="evidence" value="ECO:0007669"/>
    <property type="project" value="InterPro"/>
</dbReference>
<keyword evidence="2" id="KW-0963">Cytoplasm</keyword>
<dbReference type="InterPro" id="IPR018060">
    <property type="entry name" value="HTH_AraC"/>
</dbReference>
<dbReference type="SMART" id="SM00342">
    <property type="entry name" value="HTH_ARAC"/>
    <property type="match status" value="1"/>
</dbReference>
<dbReference type="EMBL" id="FOMT01000003">
    <property type="protein sequence ID" value="SFE57925.1"/>
    <property type="molecule type" value="Genomic_DNA"/>
</dbReference>
<evidence type="ECO:0000256" key="2">
    <source>
        <dbReference type="ARBA" id="ARBA00022490"/>
    </source>
</evidence>
<dbReference type="GO" id="GO:0043565">
    <property type="term" value="F:sequence-specific DNA binding"/>
    <property type="evidence" value="ECO:0007669"/>
    <property type="project" value="InterPro"/>
</dbReference>
<keyword evidence="6" id="KW-0238">DNA-binding</keyword>
<sequence>MYKVMLVDDEPMIREGLRTLLEWESLGYEVVDTAANGKDALLKCEQHELDLIIADIRMPEMNGLELIKTIRENGGTMHVLILSGYADFEYAKQAIVQRIDGYLLKPVDEDELMDYLNSLKKELDLEYEARRKRQDEHQGNAEENLKQLLAQGSLAGNVSQPPTSLDWKEYELLLIKTYERSEEDTAGLAQLKRRLSERLEQSGAGLAIGMEPYVLILLNKCLDNEAFRRDVHAMIAGACEEFASDFTVVSGGKAARYADLPGVYQKALERMKCRFFLEGGNIMREDMLQTGRIYETKLDWTGIAEKLYLALEIVNRDAIRQLIEESAEAMKAMEFGEAEIKAAFVELVSAVLDKLASKRPELPIRDYRLRIPELYREYRFHSLIRRVTAIIEEIADSLDNSSADKQINRMIDLIHRNYKENLKMETLAELFNYNSAYLGKLFKQVTGENFNTYLDKVRMEQAKILLEQGLKVYQVAEMVGYANVDYFHSKFRKYVGSSPSVYKKRES</sequence>
<keyword evidence="3 8" id="KW-0597">Phosphoprotein</keyword>
<evidence type="ECO:0000256" key="3">
    <source>
        <dbReference type="ARBA" id="ARBA00022553"/>
    </source>
</evidence>
<dbReference type="GO" id="GO:0000160">
    <property type="term" value="P:phosphorelay signal transduction system"/>
    <property type="evidence" value="ECO:0007669"/>
    <property type="project" value="UniProtKB-KW"/>
</dbReference>
<name>A0A1I2BP71_9BACL</name>
<dbReference type="PANTHER" id="PTHR42713:SF3">
    <property type="entry name" value="TRANSCRIPTIONAL REGULATORY PROTEIN HPTR"/>
    <property type="match status" value="1"/>
</dbReference>
<dbReference type="InterPro" id="IPR011006">
    <property type="entry name" value="CheY-like_superfamily"/>
</dbReference>
<evidence type="ECO:0000259" key="9">
    <source>
        <dbReference type="PROSITE" id="PS01124"/>
    </source>
</evidence>
<dbReference type="OrthoDB" id="342399at2"/>
<feature type="domain" description="HTH araC/xylS-type" evidence="9">
    <location>
        <begin position="408"/>
        <end position="505"/>
    </location>
</feature>
<proteinExistence type="predicted"/>
<dbReference type="Gene3D" id="3.40.50.2300">
    <property type="match status" value="1"/>
</dbReference>
<dbReference type="PROSITE" id="PS50110">
    <property type="entry name" value="RESPONSE_REGULATORY"/>
    <property type="match status" value="1"/>
</dbReference>
<reference evidence="12" key="1">
    <citation type="submission" date="2016-10" db="EMBL/GenBank/DDBJ databases">
        <authorList>
            <person name="Varghese N."/>
            <person name="Submissions S."/>
        </authorList>
    </citation>
    <scope>NUCLEOTIDE SEQUENCE [LARGE SCALE GENOMIC DNA]</scope>
    <source>
        <strain evidence="12">CGMCC 1.10784</strain>
    </source>
</reference>
<feature type="domain" description="Response regulatory" evidence="10">
    <location>
        <begin position="3"/>
        <end position="120"/>
    </location>
</feature>
<keyword evidence="12" id="KW-1185">Reference proteome</keyword>
<dbReference type="PROSITE" id="PS01124">
    <property type="entry name" value="HTH_ARAC_FAMILY_2"/>
    <property type="match status" value="1"/>
</dbReference>
<evidence type="ECO:0000259" key="10">
    <source>
        <dbReference type="PROSITE" id="PS50110"/>
    </source>
</evidence>
<dbReference type="InterPro" id="IPR051552">
    <property type="entry name" value="HptR"/>
</dbReference>
<dbReference type="Proteomes" id="UP000198855">
    <property type="component" value="Unassembled WGS sequence"/>
</dbReference>
<dbReference type="SUPFAM" id="SSF46689">
    <property type="entry name" value="Homeodomain-like"/>
    <property type="match status" value="2"/>
</dbReference>
<evidence type="ECO:0000313" key="11">
    <source>
        <dbReference type="EMBL" id="SFE57925.1"/>
    </source>
</evidence>
<accession>A0A1I2BP71</accession>
<evidence type="ECO:0000313" key="12">
    <source>
        <dbReference type="Proteomes" id="UP000198855"/>
    </source>
</evidence>
<dbReference type="InterPro" id="IPR018062">
    <property type="entry name" value="HTH_AraC-typ_CS"/>
</dbReference>
<gene>
    <name evidence="11" type="ORF">SAMN05216378_3609</name>
</gene>
<dbReference type="InterPro" id="IPR001789">
    <property type="entry name" value="Sig_transdc_resp-reg_receiver"/>
</dbReference>
<feature type="modified residue" description="4-aspartylphosphate" evidence="8">
    <location>
        <position position="55"/>
    </location>
</feature>
<evidence type="ECO:0000256" key="1">
    <source>
        <dbReference type="ARBA" id="ARBA00004496"/>
    </source>
</evidence>
<comment type="subcellular location">
    <subcellularLocation>
        <location evidence="1">Cytoplasm</location>
    </subcellularLocation>
</comment>
<dbReference type="Pfam" id="PF00072">
    <property type="entry name" value="Response_reg"/>
    <property type="match status" value="1"/>
</dbReference>
<organism evidence="11 12">
    <name type="scientific">Paenibacillus catalpae</name>
    <dbReference type="NCBI Taxonomy" id="1045775"/>
    <lineage>
        <taxon>Bacteria</taxon>
        <taxon>Bacillati</taxon>
        <taxon>Bacillota</taxon>
        <taxon>Bacilli</taxon>
        <taxon>Bacillales</taxon>
        <taxon>Paenibacillaceae</taxon>
        <taxon>Paenibacillus</taxon>
    </lineage>
</organism>
<protein>
    <submittedName>
        <fullName evidence="11">Two-component system, response regulator YesN</fullName>
    </submittedName>
</protein>
<evidence type="ECO:0000256" key="8">
    <source>
        <dbReference type="PROSITE-ProRule" id="PRU00169"/>
    </source>
</evidence>